<organism evidence="2 3">
    <name type="scientific">Chryseobacterium rhizoplanae</name>
    <dbReference type="NCBI Taxonomy" id="1609531"/>
    <lineage>
        <taxon>Bacteria</taxon>
        <taxon>Pseudomonadati</taxon>
        <taxon>Bacteroidota</taxon>
        <taxon>Flavobacteriia</taxon>
        <taxon>Flavobacteriales</taxon>
        <taxon>Weeksellaceae</taxon>
        <taxon>Chryseobacterium group</taxon>
        <taxon>Chryseobacterium</taxon>
    </lineage>
</organism>
<dbReference type="PANTHER" id="PTHR42912:SF93">
    <property type="entry name" value="N6-ADENOSINE-METHYLTRANSFERASE TMT1A"/>
    <property type="match status" value="1"/>
</dbReference>
<dbReference type="Gene3D" id="3.40.50.150">
    <property type="entry name" value="Vaccinia Virus protein VP39"/>
    <property type="match status" value="1"/>
</dbReference>
<proteinExistence type="predicted"/>
<dbReference type="Proteomes" id="UP000316916">
    <property type="component" value="Unassembled WGS sequence"/>
</dbReference>
<sequence length="255" mass="29422">MSKMKRSDGRYWNNIAKDYNSLYADNWSKEENLFIQKLLKTFICDHHKILDLGCGTGLGYELCTASNKKIKYTGLDISEHMIRLLRSQHPEVGYIEGSMSNLSQLNDNYFDLIVSIFTSFSYTDDVSKTRQEMFRVLKPGGTVVISVLSKWSLRRIFAFKFLGIEKYKTRKSKGADYCLAKVFSKKDITAFEQDFIVEEILGYNSFGGINFLTKNNRFWNISRIISKLFPQTSHELIVILKKRMVSCSAEISEAV</sequence>
<dbReference type="CDD" id="cd02440">
    <property type="entry name" value="AdoMet_MTases"/>
    <property type="match status" value="1"/>
</dbReference>
<keyword evidence="2" id="KW-0489">Methyltransferase</keyword>
<dbReference type="PANTHER" id="PTHR42912">
    <property type="entry name" value="METHYLTRANSFERASE"/>
    <property type="match status" value="1"/>
</dbReference>
<dbReference type="AlphaFoldDB" id="A0A521DLE7"/>
<dbReference type="InterPro" id="IPR029063">
    <property type="entry name" value="SAM-dependent_MTases_sf"/>
</dbReference>
<dbReference type="InterPro" id="IPR050508">
    <property type="entry name" value="Methyltransf_Superfamily"/>
</dbReference>
<dbReference type="EMBL" id="FXTC01000005">
    <property type="protein sequence ID" value="SMO72553.1"/>
    <property type="molecule type" value="Genomic_DNA"/>
</dbReference>
<keyword evidence="3" id="KW-1185">Reference proteome</keyword>
<dbReference type="GO" id="GO:0008757">
    <property type="term" value="F:S-adenosylmethionine-dependent methyltransferase activity"/>
    <property type="evidence" value="ECO:0007669"/>
    <property type="project" value="InterPro"/>
</dbReference>
<dbReference type="Pfam" id="PF08241">
    <property type="entry name" value="Methyltransf_11"/>
    <property type="match status" value="1"/>
</dbReference>
<dbReference type="SUPFAM" id="SSF53335">
    <property type="entry name" value="S-adenosyl-L-methionine-dependent methyltransferases"/>
    <property type="match status" value="1"/>
</dbReference>
<accession>A0A521DLE7</accession>
<evidence type="ECO:0000313" key="2">
    <source>
        <dbReference type="EMBL" id="SMO72553.1"/>
    </source>
</evidence>
<keyword evidence="2" id="KW-0808">Transferase</keyword>
<reference evidence="2 3" key="1">
    <citation type="submission" date="2017-05" db="EMBL/GenBank/DDBJ databases">
        <authorList>
            <person name="Varghese N."/>
            <person name="Submissions S."/>
        </authorList>
    </citation>
    <scope>NUCLEOTIDE SEQUENCE [LARGE SCALE GENOMIC DNA]</scope>
    <source>
        <strain evidence="2 3">DSM 29371</strain>
    </source>
</reference>
<evidence type="ECO:0000259" key="1">
    <source>
        <dbReference type="Pfam" id="PF08241"/>
    </source>
</evidence>
<gene>
    <name evidence="2" type="ORF">SAMN06265171_105238</name>
</gene>
<name>A0A521DLE7_9FLAO</name>
<keyword evidence="2" id="KW-0830">Ubiquinone</keyword>
<protein>
    <submittedName>
        <fullName evidence="2">Ubiquinone/menaquinone biosynthesis C-methylase UbiE</fullName>
    </submittedName>
</protein>
<dbReference type="RefSeq" id="WP_142718450.1">
    <property type="nucleotide sequence ID" value="NZ_FXTC01000005.1"/>
</dbReference>
<feature type="domain" description="Methyltransferase type 11" evidence="1">
    <location>
        <begin position="50"/>
        <end position="145"/>
    </location>
</feature>
<dbReference type="GO" id="GO:0032259">
    <property type="term" value="P:methylation"/>
    <property type="evidence" value="ECO:0007669"/>
    <property type="project" value="UniProtKB-KW"/>
</dbReference>
<evidence type="ECO:0000313" key="3">
    <source>
        <dbReference type="Proteomes" id="UP000316916"/>
    </source>
</evidence>
<dbReference type="InterPro" id="IPR013216">
    <property type="entry name" value="Methyltransf_11"/>
</dbReference>